<evidence type="ECO:0000313" key="3">
    <source>
        <dbReference type="Proteomes" id="UP001212152"/>
    </source>
</evidence>
<dbReference type="PANTHER" id="PTHR39476:SF1">
    <property type="entry name" value="NADH DEHYDROGENASE [UBIQUINONE] 1 BETA SUBCOMPLEX SUBUNIT 4"/>
    <property type="match status" value="1"/>
</dbReference>
<gene>
    <name evidence="2" type="ORF">HDU87_007405</name>
</gene>
<comment type="caution">
    <text evidence="2">The sequence shown here is derived from an EMBL/GenBank/DDBJ whole genome shotgun (WGS) entry which is preliminary data.</text>
</comment>
<dbReference type="AlphaFoldDB" id="A0AAD5TU80"/>
<evidence type="ECO:0000256" key="1">
    <source>
        <dbReference type="SAM" id="Phobius"/>
    </source>
</evidence>
<sequence length="89" mass="9859">MGGGGKYPPVLTDPAIEKWYHMKENTHAYYRLNRRTMGIGFALTVALPAIFYFGSTFNGNYQPTGVRRGESFWIRDAAAAPAAGAEEEQ</sequence>
<protein>
    <recommendedName>
        <fullName evidence="4">NADH-ubiquinone oxidoreductase B15 subunit</fullName>
    </recommendedName>
</protein>
<name>A0AAD5TU80_9FUNG</name>
<organism evidence="2 3">
    <name type="scientific">Geranomyces variabilis</name>
    <dbReference type="NCBI Taxonomy" id="109894"/>
    <lineage>
        <taxon>Eukaryota</taxon>
        <taxon>Fungi</taxon>
        <taxon>Fungi incertae sedis</taxon>
        <taxon>Chytridiomycota</taxon>
        <taxon>Chytridiomycota incertae sedis</taxon>
        <taxon>Chytridiomycetes</taxon>
        <taxon>Spizellomycetales</taxon>
        <taxon>Powellomycetaceae</taxon>
        <taxon>Geranomyces</taxon>
    </lineage>
</organism>
<keyword evidence="1" id="KW-0472">Membrane</keyword>
<evidence type="ECO:0000313" key="2">
    <source>
        <dbReference type="EMBL" id="KAJ3182983.1"/>
    </source>
</evidence>
<evidence type="ECO:0008006" key="4">
    <source>
        <dbReference type="Google" id="ProtNLM"/>
    </source>
</evidence>
<proteinExistence type="predicted"/>
<dbReference type="Proteomes" id="UP001212152">
    <property type="component" value="Unassembled WGS sequence"/>
</dbReference>
<dbReference type="EMBL" id="JADGJQ010000007">
    <property type="protein sequence ID" value="KAJ3182983.1"/>
    <property type="molecule type" value="Genomic_DNA"/>
</dbReference>
<keyword evidence="1" id="KW-0812">Transmembrane</keyword>
<accession>A0AAD5TU80</accession>
<keyword evidence="3" id="KW-1185">Reference proteome</keyword>
<reference evidence="2" key="1">
    <citation type="submission" date="2020-05" db="EMBL/GenBank/DDBJ databases">
        <title>Phylogenomic resolution of chytrid fungi.</title>
        <authorList>
            <person name="Stajich J.E."/>
            <person name="Amses K."/>
            <person name="Simmons R."/>
            <person name="Seto K."/>
            <person name="Myers J."/>
            <person name="Bonds A."/>
            <person name="Quandt C.A."/>
            <person name="Barry K."/>
            <person name="Liu P."/>
            <person name="Grigoriev I."/>
            <person name="Longcore J.E."/>
            <person name="James T.Y."/>
        </authorList>
    </citation>
    <scope>NUCLEOTIDE SEQUENCE</scope>
    <source>
        <strain evidence="2">JEL0379</strain>
    </source>
</reference>
<feature type="transmembrane region" description="Helical" evidence="1">
    <location>
        <begin position="36"/>
        <end position="54"/>
    </location>
</feature>
<keyword evidence="1" id="KW-1133">Transmembrane helix</keyword>
<dbReference type="PANTHER" id="PTHR39476">
    <property type="entry name" value="NADH:UBIQUINONE OXIDOREDUCTASE 6.6KD SUBUNIT"/>
    <property type="match status" value="1"/>
</dbReference>